<organism evidence="1 2">
    <name type="scientific">Brachionus plicatilis</name>
    <name type="common">Marine rotifer</name>
    <name type="synonym">Brachionus muelleri</name>
    <dbReference type="NCBI Taxonomy" id="10195"/>
    <lineage>
        <taxon>Eukaryota</taxon>
        <taxon>Metazoa</taxon>
        <taxon>Spiralia</taxon>
        <taxon>Gnathifera</taxon>
        <taxon>Rotifera</taxon>
        <taxon>Eurotatoria</taxon>
        <taxon>Monogononta</taxon>
        <taxon>Pseudotrocha</taxon>
        <taxon>Ploima</taxon>
        <taxon>Brachionidae</taxon>
        <taxon>Brachionus</taxon>
    </lineage>
</organism>
<keyword evidence="2" id="KW-1185">Reference proteome</keyword>
<name>A0A3M7P9S0_BRAPC</name>
<accession>A0A3M7P9S0</accession>
<gene>
    <name evidence="1" type="ORF">BpHYR1_001664</name>
</gene>
<comment type="caution">
    <text evidence="1">The sequence shown here is derived from an EMBL/GenBank/DDBJ whole genome shotgun (WGS) entry which is preliminary data.</text>
</comment>
<dbReference type="EMBL" id="REGN01012330">
    <property type="protein sequence ID" value="RMZ95835.1"/>
    <property type="molecule type" value="Genomic_DNA"/>
</dbReference>
<reference evidence="1 2" key="1">
    <citation type="journal article" date="2018" name="Sci. Rep.">
        <title>Genomic signatures of local adaptation to the degree of environmental predictability in rotifers.</title>
        <authorList>
            <person name="Franch-Gras L."/>
            <person name="Hahn C."/>
            <person name="Garcia-Roger E.M."/>
            <person name="Carmona M.J."/>
            <person name="Serra M."/>
            <person name="Gomez A."/>
        </authorList>
    </citation>
    <scope>NUCLEOTIDE SEQUENCE [LARGE SCALE GENOMIC DNA]</scope>
    <source>
        <strain evidence="1">HYR1</strain>
    </source>
</reference>
<proteinExistence type="predicted"/>
<sequence length="106" mass="11259">MPAPIGADAEVPVWRLLSSSLPPLPAAHTYTVPFPARPYLIPFLKALRLSTPGPSTVLPSSNGPQEALNMSIQSLGLKSVCYLSVQKTNATNARVIGHTNSAKRIV</sequence>
<dbReference type="Proteomes" id="UP000276133">
    <property type="component" value="Unassembled WGS sequence"/>
</dbReference>
<dbReference type="AlphaFoldDB" id="A0A3M7P9S0"/>
<protein>
    <submittedName>
        <fullName evidence="1">Uncharacterized protein</fullName>
    </submittedName>
</protein>
<evidence type="ECO:0000313" key="2">
    <source>
        <dbReference type="Proteomes" id="UP000276133"/>
    </source>
</evidence>
<evidence type="ECO:0000313" key="1">
    <source>
        <dbReference type="EMBL" id="RMZ95835.1"/>
    </source>
</evidence>